<keyword evidence="4" id="KW-1185">Reference proteome</keyword>
<organism evidence="3 4">
    <name type="scientific">Lysinibacillus capsici</name>
    <dbReference type="NCBI Taxonomy" id="2115968"/>
    <lineage>
        <taxon>Bacteria</taxon>
        <taxon>Bacillati</taxon>
        <taxon>Bacillota</taxon>
        <taxon>Bacilli</taxon>
        <taxon>Bacillales</taxon>
        <taxon>Bacillaceae</taxon>
        <taxon>Lysinibacillus</taxon>
    </lineage>
</organism>
<dbReference type="Gene3D" id="1.20.5.340">
    <property type="match status" value="1"/>
</dbReference>
<protein>
    <submittedName>
        <fullName evidence="3">Phage tail protein</fullName>
    </submittedName>
</protein>
<name>A0ABY8KPZ0_9BACI</name>
<accession>A0ABY8KPZ0</accession>
<evidence type="ECO:0000259" key="2">
    <source>
        <dbReference type="Pfam" id="PF18994"/>
    </source>
</evidence>
<dbReference type="Proteomes" id="UP001244564">
    <property type="component" value="Chromosome"/>
</dbReference>
<sequence>MPLVKHKGIEYPINHIQSGRIDLEISHAHELNMVVVNRANNPAYPYLQEEAIVVVNDHEYRIKKLSNKTNYKNISALHIVMDLAGTPFNQRLTGVYTPNEVFSTLLAGTGWSFNFDAAGVQSSIELKDFGRSNVWKLFRDFCNRLQVEFGLLPSRVFEIRKSLSDDYGQQYRYAHNLRNLSKDSISTNLATHVIVNYGEDLQQTATFESPTSSKYDRAVYGDIINDERIKTYEEAYERAKAKFQDIDISYELDIAQLGETHELGETIHTIYEPMDGLSIVTRILKVREEWNGEEFVATSVNVGNYVFKTAEEILQDQIKDTEDNVNESIDQTKEIIQREYRWELNETVTELEKNITTEYTAMVSLTARELRTEMTQHVTNINTDMGSMETRLSSSISQTAAQIRAEVRSEVTTINGGINSVKEDVSRLEITASGIQSTVTSHSTQIGGLNTQMSSAQSSITQMSNQITQKVSYTEYNGNTIVSKINQDAWSYTVDAQRINFNGAVIANGSITGTSSLNIATDATVGNNLYLGQGGGYKSLVFNNSNRINSSGYGMELNAQEINLNSTDITIGTSGGTTDFNGTVDFSYAAVRGVARANSSGIGISYSNGTLYVQVNGSTVGSVKLS</sequence>
<feature type="domain" description="Tail spike" evidence="1">
    <location>
        <begin position="87"/>
        <end position="289"/>
    </location>
</feature>
<dbReference type="RefSeq" id="WP_279495535.1">
    <property type="nucleotide sequence ID" value="NZ_CP122283.1"/>
</dbReference>
<dbReference type="Pfam" id="PF06605">
    <property type="entry name" value="Prophage_tail"/>
    <property type="match status" value="1"/>
</dbReference>
<gene>
    <name evidence="3" type="ORF">QBO96_06295</name>
</gene>
<feature type="domain" description="Prophage endopeptidase tail N-terminal" evidence="2">
    <location>
        <begin position="17"/>
        <end position="71"/>
    </location>
</feature>
<evidence type="ECO:0000313" key="4">
    <source>
        <dbReference type="Proteomes" id="UP001244564"/>
    </source>
</evidence>
<dbReference type="EMBL" id="CP122283">
    <property type="protein sequence ID" value="WGF39871.1"/>
    <property type="molecule type" value="Genomic_DNA"/>
</dbReference>
<dbReference type="Gene3D" id="3.55.50.40">
    <property type="match status" value="1"/>
</dbReference>
<reference evidence="3 4" key="1">
    <citation type="submission" date="2023-04" db="EMBL/GenBank/DDBJ databases">
        <title>Genomic of Lysinibacillus capsici TSBLM.</title>
        <authorList>
            <person name="Hu X.S."/>
            <person name="Yu C.H."/>
        </authorList>
    </citation>
    <scope>NUCLEOTIDE SEQUENCE [LARGE SCALE GENOMIC DNA]</scope>
    <source>
        <strain evidence="3 4">TSBLM</strain>
    </source>
</reference>
<dbReference type="Pfam" id="PF18994">
    <property type="entry name" value="Prophage_tailD1"/>
    <property type="match status" value="1"/>
</dbReference>
<dbReference type="Gene3D" id="6.20.110.10">
    <property type="match status" value="1"/>
</dbReference>
<dbReference type="InterPro" id="IPR010572">
    <property type="entry name" value="Tail_dom"/>
</dbReference>
<evidence type="ECO:0000259" key="1">
    <source>
        <dbReference type="Pfam" id="PF06605"/>
    </source>
</evidence>
<proteinExistence type="predicted"/>
<evidence type="ECO:0000313" key="3">
    <source>
        <dbReference type="EMBL" id="WGF39871.1"/>
    </source>
</evidence>
<dbReference type="InterPro" id="IPR044051">
    <property type="entry name" value="Prophage_tail_N"/>
</dbReference>